<dbReference type="EMBL" id="GBXM01103798">
    <property type="protein sequence ID" value="JAH04779.1"/>
    <property type="molecule type" value="Transcribed_RNA"/>
</dbReference>
<accession>A0A0E9PJW3</accession>
<evidence type="ECO:0000313" key="1">
    <source>
        <dbReference type="EMBL" id="JAH04779.1"/>
    </source>
</evidence>
<name>A0A0E9PJW3_ANGAN</name>
<protein>
    <submittedName>
        <fullName evidence="1">Uncharacterized protein</fullName>
    </submittedName>
</protein>
<reference evidence="1" key="1">
    <citation type="submission" date="2014-11" db="EMBL/GenBank/DDBJ databases">
        <authorList>
            <person name="Amaro Gonzalez C."/>
        </authorList>
    </citation>
    <scope>NUCLEOTIDE SEQUENCE</scope>
</reference>
<organism evidence="1">
    <name type="scientific">Anguilla anguilla</name>
    <name type="common">European freshwater eel</name>
    <name type="synonym">Muraena anguilla</name>
    <dbReference type="NCBI Taxonomy" id="7936"/>
    <lineage>
        <taxon>Eukaryota</taxon>
        <taxon>Metazoa</taxon>
        <taxon>Chordata</taxon>
        <taxon>Craniata</taxon>
        <taxon>Vertebrata</taxon>
        <taxon>Euteleostomi</taxon>
        <taxon>Actinopterygii</taxon>
        <taxon>Neopterygii</taxon>
        <taxon>Teleostei</taxon>
        <taxon>Anguilliformes</taxon>
        <taxon>Anguillidae</taxon>
        <taxon>Anguilla</taxon>
    </lineage>
</organism>
<sequence>MHFTQVISSQVNKNKTTVNVKIRRRLLLLLYPSY</sequence>
<dbReference type="AlphaFoldDB" id="A0A0E9PJW3"/>
<reference evidence="1" key="2">
    <citation type="journal article" date="2015" name="Fish Shellfish Immunol.">
        <title>Early steps in the European eel (Anguilla anguilla)-Vibrio vulnificus interaction in the gills: Role of the RtxA13 toxin.</title>
        <authorList>
            <person name="Callol A."/>
            <person name="Pajuelo D."/>
            <person name="Ebbesson L."/>
            <person name="Teles M."/>
            <person name="MacKenzie S."/>
            <person name="Amaro C."/>
        </authorList>
    </citation>
    <scope>NUCLEOTIDE SEQUENCE</scope>
</reference>
<proteinExistence type="predicted"/>